<dbReference type="FunFam" id="3.30.565.10:FF:000006">
    <property type="entry name" value="Sensor histidine kinase WalK"/>
    <property type="match status" value="1"/>
</dbReference>
<comment type="catalytic activity">
    <reaction evidence="1">
        <text>ATP + protein L-histidine = ADP + protein N-phospho-L-histidine.</text>
        <dbReference type="EC" id="2.7.13.3"/>
    </reaction>
</comment>
<dbReference type="SMART" id="SM00388">
    <property type="entry name" value="HisKA"/>
    <property type="match status" value="1"/>
</dbReference>
<dbReference type="InterPro" id="IPR005467">
    <property type="entry name" value="His_kinase_dom"/>
</dbReference>
<dbReference type="Pfam" id="PF02518">
    <property type="entry name" value="HATPase_c"/>
    <property type="match status" value="1"/>
</dbReference>
<evidence type="ECO:0000313" key="10">
    <source>
        <dbReference type="EMBL" id="GET34702.1"/>
    </source>
</evidence>
<comment type="caution">
    <text evidence="10">The sequence shown here is derived from an EMBL/GenBank/DDBJ whole genome shotgun (WGS) entry which is preliminary data.</text>
</comment>
<dbReference type="InterPro" id="IPR003594">
    <property type="entry name" value="HATPase_dom"/>
</dbReference>
<evidence type="ECO:0000259" key="9">
    <source>
        <dbReference type="PROSITE" id="PS50113"/>
    </source>
</evidence>
<dbReference type="InterPro" id="IPR003661">
    <property type="entry name" value="HisK_dim/P_dom"/>
</dbReference>
<dbReference type="CDD" id="cd00130">
    <property type="entry name" value="PAS"/>
    <property type="match status" value="1"/>
</dbReference>
<name>A0A5M4B3H7_9BACT</name>
<dbReference type="SUPFAM" id="SSF47384">
    <property type="entry name" value="Homodimeric domain of signal transducing histidine kinase"/>
    <property type="match status" value="1"/>
</dbReference>
<evidence type="ECO:0000259" key="8">
    <source>
        <dbReference type="PROSITE" id="PS50112"/>
    </source>
</evidence>
<dbReference type="SUPFAM" id="SSF55874">
    <property type="entry name" value="ATPase domain of HSP90 chaperone/DNA topoisomerase II/histidine kinase"/>
    <property type="match status" value="1"/>
</dbReference>
<dbReference type="AlphaFoldDB" id="A0A5M4B3H7"/>
<feature type="domain" description="Histidine kinase" evidence="7">
    <location>
        <begin position="164"/>
        <end position="381"/>
    </location>
</feature>
<dbReference type="InterPro" id="IPR000014">
    <property type="entry name" value="PAS"/>
</dbReference>
<feature type="domain" description="PAS" evidence="8">
    <location>
        <begin position="21"/>
        <end position="92"/>
    </location>
</feature>
<evidence type="ECO:0000256" key="5">
    <source>
        <dbReference type="ARBA" id="ARBA00022777"/>
    </source>
</evidence>
<gene>
    <name evidence="10" type="ORF">PbJCM13498_35650</name>
</gene>
<dbReference type="Gene3D" id="3.30.450.20">
    <property type="entry name" value="PAS domain"/>
    <property type="match status" value="1"/>
</dbReference>
<dbReference type="Gene3D" id="1.10.287.130">
    <property type="match status" value="1"/>
</dbReference>
<dbReference type="PANTHER" id="PTHR43711:SF31">
    <property type="entry name" value="HISTIDINE KINASE"/>
    <property type="match status" value="1"/>
</dbReference>
<dbReference type="InterPro" id="IPR036890">
    <property type="entry name" value="HATPase_C_sf"/>
</dbReference>
<sequence>MHKKPSYEALEKQIEELSKGSTERLEQLLKNSFDMIVLLDSNGIQHYVSESCEKILGYRPDELIQIPVIEQLIHPEDQEKVLLALQDIVKNSDNGGTQYRHRHKNGGWVYLEAVGSNQIDNPLIQSVILNVRDITERKNAEDALIESKARLSELNATKDRFFSIIAHDLKSPFNSIFGFSELLVEQMNRKDYQGVEKFAAIINRSSKQAMDLLTNLLEWARAQTGKIEFNPEYIELVTLINEVAELFNDSAQQKAITIIKDLPHNLPVFADKYMIGTVLRNLISNGIKFTHPGGKIRVSAKQNENQVTVSVSDNGVGIEKETIDKLFRIEYSYSTTGTASESGTGLGLLLCKEFIEMHGGKIWVESEPEKGSVFLLTLPIA</sequence>
<dbReference type="PROSITE" id="PS50113">
    <property type="entry name" value="PAC"/>
    <property type="match status" value="1"/>
</dbReference>
<dbReference type="PANTHER" id="PTHR43711">
    <property type="entry name" value="TWO-COMPONENT HISTIDINE KINASE"/>
    <property type="match status" value="1"/>
</dbReference>
<evidence type="ECO:0000256" key="3">
    <source>
        <dbReference type="ARBA" id="ARBA00022553"/>
    </source>
</evidence>
<evidence type="ECO:0000259" key="7">
    <source>
        <dbReference type="PROSITE" id="PS50109"/>
    </source>
</evidence>
<keyword evidence="3" id="KW-0597">Phosphoprotein</keyword>
<dbReference type="NCBIfam" id="TIGR00229">
    <property type="entry name" value="sensory_box"/>
    <property type="match status" value="1"/>
</dbReference>
<feature type="domain" description="PAC" evidence="9">
    <location>
        <begin position="95"/>
        <end position="146"/>
    </location>
</feature>
<proteinExistence type="predicted"/>
<dbReference type="InterPro" id="IPR050736">
    <property type="entry name" value="Sensor_HK_Regulatory"/>
</dbReference>
<keyword evidence="4" id="KW-0808">Transferase</keyword>
<evidence type="ECO:0000256" key="1">
    <source>
        <dbReference type="ARBA" id="ARBA00000085"/>
    </source>
</evidence>
<dbReference type="InterPro" id="IPR036097">
    <property type="entry name" value="HisK_dim/P_sf"/>
</dbReference>
<evidence type="ECO:0000256" key="2">
    <source>
        <dbReference type="ARBA" id="ARBA00012438"/>
    </source>
</evidence>
<dbReference type="PROSITE" id="PS50112">
    <property type="entry name" value="PAS"/>
    <property type="match status" value="1"/>
</dbReference>
<dbReference type="Pfam" id="PF08447">
    <property type="entry name" value="PAS_3"/>
    <property type="match status" value="1"/>
</dbReference>
<dbReference type="InterPro" id="IPR013655">
    <property type="entry name" value="PAS_fold_3"/>
</dbReference>
<keyword evidence="6" id="KW-0902">Two-component regulatory system</keyword>
<dbReference type="SMART" id="SM00091">
    <property type="entry name" value="PAS"/>
    <property type="match status" value="1"/>
</dbReference>
<dbReference type="EMBL" id="BLAX01000001">
    <property type="protein sequence ID" value="GET34702.1"/>
    <property type="molecule type" value="Genomic_DNA"/>
</dbReference>
<dbReference type="OrthoDB" id="1112780at2"/>
<dbReference type="GO" id="GO:0000155">
    <property type="term" value="F:phosphorelay sensor kinase activity"/>
    <property type="evidence" value="ECO:0007669"/>
    <property type="project" value="InterPro"/>
</dbReference>
<dbReference type="CDD" id="cd00082">
    <property type="entry name" value="HisKA"/>
    <property type="match status" value="1"/>
</dbReference>
<dbReference type="InterPro" id="IPR004358">
    <property type="entry name" value="Sig_transdc_His_kin-like_C"/>
</dbReference>
<dbReference type="InterPro" id="IPR000700">
    <property type="entry name" value="PAS-assoc_C"/>
</dbReference>
<accession>A0A5M4B3H7</accession>
<dbReference type="Proteomes" id="UP000391834">
    <property type="component" value="Unassembled WGS sequence"/>
</dbReference>
<dbReference type="SMART" id="SM00387">
    <property type="entry name" value="HATPase_c"/>
    <property type="match status" value="1"/>
</dbReference>
<protein>
    <recommendedName>
        <fullName evidence="2">histidine kinase</fullName>
        <ecNumber evidence="2">2.7.13.3</ecNumber>
    </recommendedName>
</protein>
<organism evidence="10 11">
    <name type="scientific">Prolixibacter bellariivorans</name>
    <dbReference type="NCBI Taxonomy" id="314319"/>
    <lineage>
        <taxon>Bacteria</taxon>
        <taxon>Pseudomonadati</taxon>
        <taxon>Bacteroidota</taxon>
        <taxon>Bacteroidia</taxon>
        <taxon>Marinilabiliales</taxon>
        <taxon>Prolixibacteraceae</taxon>
        <taxon>Prolixibacter</taxon>
    </lineage>
</organism>
<reference evidence="10 11" key="1">
    <citation type="submission" date="2019-10" db="EMBL/GenBank/DDBJ databases">
        <title>Prolixibacter strains distinguished by the presence of nitrate reductase genes were adept at nitrate-dependent anaerobic corrosion of metallic iron and carbon steel.</title>
        <authorList>
            <person name="Iino T."/>
            <person name="Shono N."/>
            <person name="Ito K."/>
            <person name="Nakamura R."/>
            <person name="Sueoka K."/>
            <person name="Harayama S."/>
            <person name="Ohkuma M."/>
        </authorList>
    </citation>
    <scope>NUCLEOTIDE SEQUENCE [LARGE SCALE GENOMIC DNA]</scope>
    <source>
        <strain evidence="10 11">JCM 13498</strain>
    </source>
</reference>
<dbReference type="Gene3D" id="3.30.565.10">
    <property type="entry name" value="Histidine kinase-like ATPase, C-terminal domain"/>
    <property type="match status" value="1"/>
</dbReference>
<evidence type="ECO:0000313" key="11">
    <source>
        <dbReference type="Proteomes" id="UP000391834"/>
    </source>
</evidence>
<evidence type="ECO:0000256" key="4">
    <source>
        <dbReference type="ARBA" id="ARBA00022679"/>
    </source>
</evidence>
<keyword evidence="11" id="KW-1185">Reference proteome</keyword>
<dbReference type="InterPro" id="IPR035965">
    <property type="entry name" value="PAS-like_dom_sf"/>
</dbReference>
<evidence type="ECO:0000256" key="6">
    <source>
        <dbReference type="ARBA" id="ARBA00023012"/>
    </source>
</evidence>
<dbReference type="SUPFAM" id="SSF55785">
    <property type="entry name" value="PYP-like sensor domain (PAS domain)"/>
    <property type="match status" value="1"/>
</dbReference>
<dbReference type="Pfam" id="PF00512">
    <property type="entry name" value="HisKA"/>
    <property type="match status" value="1"/>
</dbReference>
<dbReference type="CDD" id="cd00075">
    <property type="entry name" value="HATPase"/>
    <property type="match status" value="1"/>
</dbReference>
<dbReference type="PRINTS" id="PR00344">
    <property type="entry name" value="BCTRLSENSOR"/>
</dbReference>
<dbReference type="RefSeq" id="WP_051568962.1">
    <property type="nucleotide sequence ID" value="NZ_BLAX01000001.1"/>
</dbReference>
<dbReference type="PROSITE" id="PS50109">
    <property type="entry name" value="HIS_KIN"/>
    <property type="match status" value="1"/>
</dbReference>
<dbReference type="EC" id="2.7.13.3" evidence="2"/>
<keyword evidence="5" id="KW-0418">Kinase</keyword>